<comment type="caution">
    <text evidence="7">The sequence shown here is derived from an EMBL/GenBank/DDBJ whole genome shotgun (WGS) entry which is preliminary data.</text>
</comment>
<dbReference type="Pfam" id="PF07998">
    <property type="entry name" value="Peptidase_M54"/>
    <property type="match status" value="1"/>
</dbReference>
<dbReference type="GeneID" id="25279678"/>
<organism evidence="7 8">
    <name type="scientific">Exophiala aquamarina CBS 119918</name>
    <dbReference type="NCBI Taxonomy" id="1182545"/>
    <lineage>
        <taxon>Eukaryota</taxon>
        <taxon>Fungi</taxon>
        <taxon>Dikarya</taxon>
        <taxon>Ascomycota</taxon>
        <taxon>Pezizomycotina</taxon>
        <taxon>Eurotiomycetes</taxon>
        <taxon>Chaetothyriomycetidae</taxon>
        <taxon>Chaetothyriales</taxon>
        <taxon>Herpotrichiellaceae</taxon>
        <taxon>Exophiala</taxon>
    </lineage>
</organism>
<keyword evidence="8" id="KW-1185">Reference proteome</keyword>
<dbReference type="HOGENOM" id="CLU_035433_2_1_1"/>
<dbReference type="OrthoDB" id="2365600at2759"/>
<dbReference type="RefSeq" id="XP_013262491.1">
    <property type="nucleotide sequence ID" value="XM_013407037.1"/>
</dbReference>
<accession>A0A072PJ44</accession>
<evidence type="ECO:0000256" key="1">
    <source>
        <dbReference type="ARBA" id="ARBA00001947"/>
    </source>
</evidence>
<name>A0A072PJ44_9EURO</name>
<keyword evidence="6" id="KW-0482">Metalloprotease</keyword>
<protein>
    <submittedName>
        <fullName evidence="7">Uncharacterized protein</fullName>
    </submittedName>
</protein>
<dbReference type="Gene3D" id="3.40.390.10">
    <property type="entry name" value="Collagenase (Catalytic Domain)"/>
    <property type="match status" value="1"/>
</dbReference>
<sequence length="534" mass="59187">MAPNSKRRVPTRNKAAKLCQHTDLTCTPSPHALNSGYHHYTQTQIHNAATGNKKLRVSDGVQAFLEAFPSPLGLPRDDVTLDPKYPAQSKNAWMSLPERNAVTMRRSVIYVAAPPLIDDSIRMMREWSRPVVQGKALPKSQSQDSFDVNAVVDYLKAFYHGLEVRLLHAALSFLAWNDEPTPKPGKSVRSTSHRNGKVECVGLSTGKELIRIRVREAPIQNVSSSANHFPYRYQLDLNDLTDAALSLLPADAYSLLLTAEQDLYESVEDDFCCGRAWGASRVAIVSSARYIPSLDPLHGVDTEHVWPASHCLDFVESMSLDQSDGSVPGARGEGRTMKRCKTLPITDESVTTPTPLKRAVTAHQSTRRPTAADLQSMLLLRICRTASHELGHCFGLDHCMYRACVMQATSSVAEDMRQPPYLCPVCDAKLAWAILNKASQTQSGTKPMAKGRAKRKLDDIEIEGEEGRKWRKERLVATKEFCQGQGSGFAGLVAFSTGVLEFLERLDKANMDASRRYHIGFSDGSKRDESLSFD</sequence>
<dbReference type="PANTHER" id="PTHR15910:SF1">
    <property type="entry name" value="ARCHAEMETZINCIN-2"/>
    <property type="match status" value="1"/>
</dbReference>
<gene>
    <name evidence="7" type="ORF">A1O9_04749</name>
</gene>
<evidence type="ECO:0000256" key="4">
    <source>
        <dbReference type="ARBA" id="ARBA00022801"/>
    </source>
</evidence>
<dbReference type="CDD" id="cd11375">
    <property type="entry name" value="Peptidase_M54"/>
    <property type="match status" value="1"/>
</dbReference>
<keyword evidence="2" id="KW-0645">Protease</keyword>
<evidence type="ECO:0000256" key="6">
    <source>
        <dbReference type="ARBA" id="ARBA00023049"/>
    </source>
</evidence>
<comment type="cofactor">
    <cofactor evidence="1">
        <name>Zn(2+)</name>
        <dbReference type="ChEBI" id="CHEBI:29105"/>
    </cofactor>
</comment>
<dbReference type="PANTHER" id="PTHR15910">
    <property type="entry name" value="ARCHAEMETZINCIN"/>
    <property type="match status" value="1"/>
</dbReference>
<evidence type="ECO:0000256" key="5">
    <source>
        <dbReference type="ARBA" id="ARBA00022833"/>
    </source>
</evidence>
<dbReference type="SUPFAM" id="SSF55486">
    <property type="entry name" value="Metalloproteases ('zincins'), catalytic domain"/>
    <property type="match status" value="2"/>
</dbReference>
<dbReference type="GO" id="GO:0046872">
    <property type="term" value="F:metal ion binding"/>
    <property type="evidence" value="ECO:0007669"/>
    <property type="project" value="UniProtKB-KW"/>
</dbReference>
<keyword evidence="4" id="KW-0378">Hydrolase</keyword>
<reference evidence="7 8" key="1">
    <citation type="submission" date="2013-03" db="EMBL/GenBank/DDBJ databases">
        <title>The Genome Sequence of Exophiala aquamarina CBS 119918.</title>
        <authorList>
            <consortium name="The Broad Institute Genomics Platform"/>
            <person name="Cuomo C."/>
            <person name="de Hoog S."/>
            <person name="Gorbushina A."/>
            <person name="Walker B."/>
            <person name="Young S.K."/>
            <person name="Zeng Q."/>
            <person name="Gargeya S."/>
            <person name="Fitzgerald M."/>
            <person name="Haas B."/>
            <person name="Abouelleil A."/>
            <person name="Allen A.W."/>
            <person name="Alvarado L."/>
            <person name="Arachchi H.M."/>
            <person name="Berlin A.M."/>
            <person name="Chapman S.B."/>
            <person name="Gainer-Dewar J."/>
            <person name="Goldberg J."/>
            <person name="Griggs A."/>
            <person name="Gujja S."/>
            <person name="Hansen M."/>
            <person name="Howarth C."/>
            <person name="Imamovic A."/>
            <person name="Ireland A."/>
            <person name="Larimer J."/>
            <person name="McCowan C."/>
            <person name="Murphy C."/>
            <person name="Pearson M."/>
            <person name="Poon T.W."/>
            <person name="Priest M."/>
            <person name="Roberts A."/>
            <person name="Saif S."/>
            <person name="Shea T."/>
            <person name="Sisk P."/>
            <person name="Sykes S."/>
            <person name="Wortman J."/>
            <person name="Nusbaum C."/>
            <person name="Birren B."/>
        </authorList>
    </citation>
    <scope>NUCLEOTIDE SEQUENCE [LARGE SCALE GENOMIC DNA]</scope>
    <source>
        <strain evidence="7 8">CBS 119918</strain>
    </source>
</reference>
<dbReference type="AlphaFoldDB" id="A0A072PJ44"/>
<dbReference type="EMBL" id="AMGV01000003">
    <property type="protein sequence ID" value="KEF59901.1"/>
    <property type="molecule type" value="Genomic_DNA"/>
</dbReference>
<evidence type="ECO:0000313" key="8">
    <source>
        <dbReference type="Proteomes" id="UP000027920"/>
    </source>
</evidence>
<keyword evidence="5" id="KW-0862">Zinc</keyword>
<evidence type="ECO:0000313" key="7">
    <source>
        <dbReference type="EMBL" id="KEF59901.1"/>
    </source>
</evidence>
<proteinExistence type="predicted"/>
<dbReference type="InterPro" id="IPR024079">
    <property type="entry name" value="MetalloPept_cat_dom_sf"/>
</dbReference>
<dbReference type="GO" id="GO:0006508">
    <property type="term" value="P:proteolysis"/>
    <property type="evidence" value="ECO:0007669"/>
    <property type="project" value="UniProtKB-KW"/>
</dbReference>
<dbReference type="VEuPathDB" id="FungiDB:A1O9_04749"/>
<dbReference type="InterPro" id="IPR012962">
    <property type="entry name" value="Pept_M54_archaemetzincn"/>
</dbReference>
<dbReference type="MEROPS" id="M54.002"/>
<evidence type="ECO:0000256" key="3">
    <source>
        <dbReference type="ARBA" id="ARBA00022723"/>
    </source>
</evidence>
<dbReference type="GO" id="GO:0008237">
    <property type="term" value="F:metallopeptidase activity"/>
    <property type="evidence" value="ECO:0007669"/>
    <property type="project" value="UniProtKB-KW"/>
</dbReference>
<evidence type="ECO:0000256" key="2">
    <source>
        <dbReference type="ARBA" id="ARBA00022670"/>
    </source>
</evidence>
<dbReference type="Proteomes" id="UP000027920">
    <property type="component" value="Unassembled WGS sequence"/>
</dbReference>
<keyword evidence="3" id="KW-0479">Metal-binding</keyword>